<protein>
    <recommendedName>
        <fullName evidence="6">ADAMTS cysteine-rich domain-containing protein</fullName>
    </recommendedName>
</protein>
<dbReference type="GO" id="GO:0046872">
    <property type="term" value="F:metal ion binding"/>
    <property type="evidence" value="ECO:0007669"/>
    <property type="project" value="UniProtKB-KW"/>
</dbReference>
<dbReference type="InterPro" id="IPR041645">
    <property type="entry name" value="ADAMTS_CR_2"/>
</dbReference>
<dbReference type="Pfam" id="PF17771">
    <property type="entry name" value="ADAMTS_CR_2"/>
    <property type="match status" value="1"/>
</dbReference>
<keyword evidence="4" id="KW-1015">Disulfide bond</keyword>
<name>A0AAE0VUV0_9BIVA</name>
<keyword evidence="3" id="KW-0862">Zinc</keyword>
<evidence type="ECO:0000259" key="6">
    <source>
        <dbReference type="Pfam" id="PF17771"/>
    </source>
</evidence>
<sequence>MRLRKDGIYVHFRSSRCTLRHNFDNIKYDNFRARAIGGEEFSVDFQCQLYFGSDSYACSTNSSSMCYNGVYCQTSTGCNGRMELVKEHTTCDHLKWCVKGQCVNISTGRVETPDDCIIYAKCQRKNNLLIGDGCCQGSVTTDCCMLGDRQSSCSMEIPCS</sequence>
<dbReference type="EMBL" id="JAEAOA010002345">
    <property type="protein sequence ID" value="KAK3590042.1"/>
    <property type="molecule type" value="Genomic_DNA"/>
</dbReference>
<reference evidence="7" key="1">
    <citation type="journal article" date="2021" name="Genome Biol. Evol.">
        <title>A High-Quality Reference Genome for a Parasitic Bivalve with Doubly Uniparental Inheritance (Bivalvia: Unionida).</title>
        <authorList>
            <person name="Smith C.H."/>
        </authorList>
    </citation>
    <scope>NUCLEOTIDE SEQUENCE</scope>
    <source>
        <strain evidence="7">CHS0354</strain>
    </source>
</reference>
<dbReference type="Proteomes" id="UP001195483">
    <property type="component" value="Unassembled WGS sequence"/>
</dbReference>
<reference evidence="7" key="2">
    <citation type="journal article" date="2021" name="Genome Biol. Evol.">
        <title>Developing a high-quality reference genome for a parasitic bivalve with doubly uniparental inheritance (Bivalvia: Unionida).</title>
        <authorList>
            <person name="Smith C.H."/>
        </authorList>
    </citation>
    <scope>NUCLEOTIDE SEQUENCE</scope>
    <source>
        <strain evidence="7">CHS0354</strain>
        <tissue evidence="7">Mantle</tissue>
    </source>
</reference>
<keyword evidence="8" id="KW-1185">Reference proteome</keyword>
<keyword evidence="2" id="KW-0378">Hydrolase</keyword>
<proteinExistence type="predicted"/>
<dbReference type="GO" id="GO:0016787">
    <property type="term" value="F:hydrolase activity"/>
    <property type="evidence" value="ECO:0007669"/>
    <property type="project" value="UniProtKB-KW"/>
</dbReference>
<reference evidence="7" key="3">
    <citation type="submission" date="2023-05" db="EMBL/GenBank/DDBJ databases">
        <authorList>
            <person name="Smith C.H."/>
        </authorList>
    </citation>
    <scope>NUCLEOTIDE SEQUENCE</scope>
    <source>
        <strain evidence="7">CHS0354</strain>
        <tissue evidence="7">Mantle</tissue>
    </source>
</reference>
<evidence type="ECO:0000256" key="3">
    <source>
        <dbReference type="ARBA" id="ARBA00022833"/>
    </source>
</evidence>
<evidence type="ECO:0000256" key="2">
    <source>
        <dbReference type="ARBA" id="ARBA00022801"/>
    </source>
</evidence>
<evidence type="ECO:0000313" key="7">
    <source>
        <dbReference type="EMBL" id="KAK3590042.1"/>
    </source>
</evidence>
<accession>A0AAE0VUV0</accession>
<evidence type="ECO:0000256" key="5">
    <source>
        <dbReference type="ARBA" id="ARBA00023180"/>
    </source>
</evidence>
<dbReference type="Gene3D" id="3.40.1620.60">
    <property type="match status" value="1"/>
</dbReference>
<evidence type="ECO:0000256" key="1">
    <source>
        <dbReference type="ARBA" id="ARBA00022723"/>
    </source>
</evidence>
<dbReference type="AlphaFoldDB" id="A0AAE0VUV0"/>
<keyword evidence="5" id="KW-0325">Glycoprotein</keyword>
<evidence type="ECO:0000256" key="4">
    <source>
        <dbReference type="ARBA" id="ARBA00023157"/>
    </source>
</evidence>
<keyword evidence="1" id="KW-0479">Metal-binding</keyword>
<feature type="domain" description="ADAMTS cysteine-rich" evidence="6">
    <location>
        <begin position="38"/>
        <end position="103"/>
    </location>
</feature>
<comment type="caution">
    <text evidence="7">The sequence shown here is derived from an EMBL/GenBank/DDBJ whole genome shotgun (WGS) entry which is preliminary data.</text>
</comment>
<gene>
    <name evidence="7" type="ORF">CHS0354_041068</name>
</gene>
<evidence type="ECO:0000313" key="8">
    <source>
        <dbReference type="Proteomes" id="UP001195483"/>
    </source>
</evidence>
<organism evidence="7 8">
    <name type="scientific">Potamilus streckersoni</name>
    <dbReference type="NCBI Taxonomy" id="2493646"/>
    <lineage>
        <taxon>Eukaryota</taxon>
        <taxon>Metazoa</taxon>
        <taxon>Spiralia</taxon>
        <taxon>Lophotrochozoa</taxon>
        <taxon>Mollusca</taxon>
        <taxon>Bivalvia</taxon>
        <taxon>Autobranchia</taxon>
        <taxon>Heteroconchia</taxon>
        <taxon>Palaeoheterodonta</taxon>
        <taxon>Unionida</taxon>
        <taxon>Unionoidea</taxon>
        <taxon>Unionidae</taxon>
        <taxon>Ambleminae</taxon>
        <taxon>Lampsilini</taxon>
        <taxon>Potamilus</taxon>
    </lineage>
</organism>